<dbReference type="KEGG" id="fte:Fluta_0159"/>
<dbReference type="HOGENOM" id="CLU_105860_1_0_10"/>
<protein>
    <submittedName>
        <fullName evidence="1">OsmC family protein</fullName>
    </submittedName>
</protein>
<keyword evidence="2" id="KW-1185">Reference proteome</keyword>
<dbReference type="Pfam" id="PF02566">
    <property type="entry name" value="OsmC"/>
    <property type="match status" value="1"/>
</dbReference>
<evidence type="ECO:0000313" key="2">
    <source>
        <dbReference type="Proteomes" id="UP000007463"/>
    </source>
</evidence>
<evidence type="ECO:0000313" key="1">
    <source>
        <dbReference type="EMBL" id="AEA42168.1"/>
    </source>
</evidence>
<dbReference type="InterPro" id="IPR052707">
    <property type="entry name" value="OsmC_Ohr_Peroxiredoxin"/>
</dbReference>
<dbReference type="STRING" id="755732.Fluta_0159"/>
<dbReference type="Gene3D" id="3.30.300.20">
    <property type="match status" value="1"/>
</dbReference>
<name>F2IBU0_FLUTR</name>
<dbReference type="EMBL" id="CP002542">
    <property type="protein sequence ID" value="AEA42168.1"/>
    <property type="molecule type" value="Genomic_DNA"/>
</dbReference>
<dbReference type="PANTHER" id="PTHR42830">
    <property type="entry name" value="OSMOTICALLY INDUCIBLE FAMILY PROTEIN"/>
    <property type="match status" value="1"/>
</dbReference>
<dbReference type="SUPFAM" id="SSF82784">
    <property type="entry name" value="OsmC-like"/>
    <property type="match status" value="1"/>
</dbReference>
<gene>
    <name evidence="1" type="ordered locus">Fluta_0159</name>
</gene>
<reference evidence="1 2" key="1">
    <citation type="journal article" date="2011" name="Stand. Genomic Sci.">
        <title>Complete genome sequence of the gliding freshwater bacterium Fluviicola taffensis type strain (RW262).</title>
        <authorList>
            <person name="Woyke T."/>
            <person name="Chertkov O."/>
            <person name="Lapidus A."/>
            <person name="Nolan M."/>
            <person name="Lucas S."/>
            <person name="Del Rio T.G."/>
            <person name="Tice H."/>
            <person name="Cheng J.F."/>
            <person name="Tapia R."/>
            <person name="Han C."/>
            <person name="Goodwin L."/>
            <person name="Pitluck S."/>
            <person name="Liolios K."/>
            <person name="Pagani I."/>
            <person name="Ivanova N."/>
            <person name="Huntemann M."/>
            <person name="Mavromatis K."/>
            <person name="Mikhailova N."/>
            <person name="Pati A."/>
            <person name="Chen A."/>
            <person name="Palaniappan K."/>
            <person name="Land M."/>
            <person name="Hauser L."/>
            <person name="Brambilla E.M."/>
            <person name="Rohde M."/>
            <person name="Mwirichia R."/>
            <person name="Sikorski J."/>
            <person name="Tindall B.J."/>
            <person name="Goker M."/>
            <person name="Bristow J."/>
            <person name="Eisen J.A."/>
            <person name="Markowitz V."/>
            <person name="Hugenholtz P."/>
            <person name="Klenk H.P."/>
            <person name="Kyrpides N.C."/>
        </authorList>
    </citation>
    <scope>NUCLEOTIDE SEQUENCE [LARGE SCALE GENOMIC DNA]</scope>
    <source>
        <strain evidence="2">DSM 16823 / RW262 / RW262</strain>
    </source>
</reference>
<organism evidence="1 2">
    <name type="scientific">Fluviicola taffensis (strain DSM 16823 / NCIMB 13979 / RW262)</name>
    <dbReference type="NCBI Taxonomy" id="755732"/>
    <lineage>
        <taxon>Bacteria</taxon>
        <taxon>Pseudomonadati</taxon>
        <taxon>Bacteroidota</taxon>
        <taxon>Flavobacteriia</taxon>
        <taxon>Flavobacteriales</taxon>
        <taxon>Crocinitomicaceae</taxon>
        <taxon>Fluviicola</taxon>
    </lineage>
</organism>
<dbReference type="InterPro" id="IPR015946">
    <property type="entry name" value="KH_dom-like_a/b"/>
</dbReference>
<dbReference type="Proteomes" id="UP000007463">
    <property type="component" value="Chromosome"/>
</dbReference>
<dbReference type="RefSeq" id="WP_013684942.1">
    <property type="nucleotide sequence ID" value="NC_015321.1"/>
</dbReference>
<sequence length="155" mass="17469">MKEHTYEATILWTGNKGTGTSDYTSYEREFTLKIQNKPDLFCSADIPFRGDGTKHNPEDFFLASLSSCHMLWYFHLCADAGIQVVAYIDEPIGKMIQDPNGGRFTSVVLHPQVIITDPTRIDEANSLHQEAHKQCFIANSCNFPITHQPTCISND</sequence>
<dbReference type="InterPro" id="IPR036102">
    <property type="entry name" value="OsmC/Ohrsf"/>
</dbReference>
<reference evidence="2" key="2">
    <citation type="submission" date="2011-02" db="EMBL/GenBank/DDBJ databases">
        <title>The complete genome of Fluviicola taffensis DSM 16823.</title>
        <authorList>
            <consortium name="US DOE Joint Genome Institute (JGI-PGF)"/>
            <person name="Lucas S."/>
            <person name="Copeland A."/>
            <person name="Lapidus A."/>
            <person name="Bruce D."/>
            <person name="Goodwin L."/>
            <person name="Pitluck S."/>
            <person name="Kyrpides N."/>
            <person name="Mavromatis K."/>
            <person name="Ivanova N."/>
            <person name="Mikhailova N."/>
            <person name="Pagani I."/>
            <person name="Chertkov O."/>
            <person name="Detter J.C."/>
            <person name="Han C."/>
            <person name="Tapia R."/>
            <person name="Land M."/>
            <person name="Hauser L."/>
            <person name="Markowitz V."/>
            <person name="Cheng J.-F."/>
            <person name="Hugenholtz P."/>
            <person name="Woyke T."/>
            <person name="Wu D."/>
            <person name="Tindall B."/>
            <person name="Pomrenke H.G."/>
            <person name="Brambilla E."/>
            <person name="Klenk H.-P."/>
            <person name="Eisen J.A."/>
        </authorList>
    </citation>
    <scope>NUCLEOTIDE SEQUENCE [LARGE SCALE GENOMIC DNA]</scope>
    <source>
        <strain evidence="2">DSM 16823 / RW262 / RW262</strain>
    </source>
</reference>
<dbReference type="AlphaFoldDB" id="F2IBU0"/>
<proteinExistence type="predicted"/>
<dbReference type="eggNOG" id="COG1764">
    <property type="taxonomic scope" value="Bacteria"/>
</dbReference>
<dbReference type="InterPro" id="IPR003718">
    <property type="entry name" value="OsmC/Ohr_fam"/>
</dbReference>
<accession>F2IBU0</accession>
<dbReference type="PANTHER" id="PTHR42830:SF2">
    <property type="entry name" value="OSMC_OHR FAMILY PROTEIN"/>
    <property type="match status" value="1"/>
</dbReference>